<gene>
    <name evidence="1" type="ORF">CW740_06525</name>
</gene>
<dbReference type="PROSITE" id="PS51257">
    <property type="entry name" value="PROKAR_LIPOPROTEIN"/>
    <property type="match status" value="1"/>
</dbReference>
<dbReference type="SUPFAM" id="SSF51338">
    <property type="entry name" value="Composite domain of metallo-dependent hydrolases"/>
    <property type="match status" value="1"/>
</dbReference>
<dbReference type="Proteomes" id="UP000232693">
    <property type="component" value="Chromosome"/>
</dbReference>
<organism evidence="1 2">
    <name type="scientific">Kangiella profundi</name>
    <dbReference type="NCBI Taxonomy" id="1561924"/>
    <lineage>
        <taxon>Bacteria</taxon>
        <taxon>Pseudomonadati</taxon>
        <taxon>Pseudomonadota</taxon>
        <taxon>Gammaproteobacteria</taxon>
        <taxon>Kangiellales</taxon>
        <taxon>Kangiellaceae</taxon>
        <taxon>Kangiella</taxon>
    </lineage>
</organism>
<dbReference type="InterPro" id="IPR050138">
    <property type="entry name" value="DHOase/Allantoinase_Hydrolase"/>
</dbReference>
<dbReference type="InterPro" id="IPR006680">
    <property type="entry name" value="Amidohydro-rel"/>
</dbReference>
<keyword evidence="2" id="KW-1185">Reference proteome</keyword>
<dbReference type="Gene3D" id="2.30.40.10">
    <property type="entry name" value="Urease, subunit C, domain 1"/>
    <property type="match status" value="1"/>
</dbReference>
<dbReference type="GO" id="GO:0006145">
    <property type="term" value="P:purine nucleobase catabolic process"/>
    <property type="evidence" value="ECO:0007669"/>
    <property type="project" value="TreeGrafter"/>
</dbReference>
<dbReference type="OrthoDB" id="9787621at2"/>
<dbReference type="KEGG" id="kpd:CW740_06525"/>
<dbReference type="RefSeq" id="WP_106646764.1">
    <property type="nucleotide sequence ID" value="NZ_BMGO01000001.1"/>
</dbReference>
<accession>A0A2K9A872</accession>
<dbReference type="PANTHER" id="PTHR43668">
    <property type="entry name" value="ALLANTOINASE"/>
    <property type="match status" value="1"/>
</dbReference>
<keyword evidence="1" id="KW-0378">Hydrolase</keyword>
<name>A0A2K9A872_9GAMM</name>
<protein>
    <submittedName>
        <fullName evidence="1">Amidohydrolase</fullName>
    </submittedName>
</protein>
<evidence type="ECO:0000313" key="2">
    <source>
        <dbReference type="Proteomes" id="UP000232693"/>
    </source>
</evidence>
<dbReference type="GO" id="GO:0005737">
    <property type="term" value="C:cytoplasm"/>
    <property type="evidence" value="ECO:0007669"/>
    <property type="project" value="TreeGrafter"/>
</dbReference>
<evidence type="ECO:0000313" key="1">
    <source>
        <dbReference type="EMBL" id="AUD78920.1"/>
    </source>
</evidence>
<dbReference type="Gene3D" id="3.20.20.140">
    <property type="entry name" value="Metal-dependent hydrolases"/>
    <property type="match status" value="1"/>
</dbReference>
<dbReference type="GO" id="GO:0004038">
    <property type="term" value="F:allantoinase activity"/>
    <property type="evidence" value="ECO:0007669"/>
    <property type="project" value="TreeGrafter"/>
</dbReference>
<sequence length="475" mass="51884">MIKFHAKTRLTLAALISAAFLSACEQPQKEESKKEEPNTAFESTYQAHSYHPVLIQNATILTAAGDRIDQGSILFKDGKIVAVGESVEAPADENLEVIDANGKWVTPGLIDVHSHLGVYPAPGVDSSADGNEMTAPVTAEVWAEHSVWPHDPQFELALSGGVTSMQILPGSANLIGGRTVTLKNVPARSVMEMKFPGAPHGLKMACGENPKRVYGNKGRSPMTRMANIAGFREAWIKAADYKKQWEDYENGEGNGKAPKRDLQLETLAGVLDGEILIHNHCYRADEMALMMEIAEEFDFQISTFHHAVESYKIADKLAENNVCSALWSDWWGFKQEAFDMVPENVALVEKAGACAIVHSDSPTGIQHLNKDAAKSMASGNAMGMNITPEKAIEWITINPAKSMGIAEQTGSLEAGKMADVVLWDGNPFSVYSKAEKVFIDGALMYDRHNEKYQPVSDFQLGQYDLEVDAQEEGAL</sequence>
<dbReference type="InterPro" id="IPR032466">
    <property type="entry name" value="Metal_Hydrolase"/>
</dbReference>
<dbReference type="Pfam" id="PF01979">
    <property type="entry name" value="Amidohydro_1"/>
    <property type="match status" value="1"/>
</dbReference>
<dbReference type="CDD" id="cd01309">
    <property type="entry name" value="Met_dep_hydrolase_C"/>
    <property type="match status" value="1"/>
</dbReference>
<dbReference type="SUPFAM" id="SSF51556">
    <property type="entry name" value="Metallo-dependent hydrolases"/>
    <property type="match status" value="1"/>
</dbReference>
<dbReference type="InterPro" id="IPR011059">
    <property type="entry name" value="Metal-dep_hydrolase_composite"/>
</dbReference>
<dbReference type="PANTHER" id="PTHR43668:SF5">
    <property type="entry name" value="AMIDOHYDROLASE 3 DOMAIN-CONTAINING PROTEIN"/>
    <property type="match status" value="1"/>
</dbReference>
<proteinExistence type="predicted"/>
<reference evidence="1 2" key="1">
    <citation type="submission" date="2017-12" db="EMBL/GenBank/DDBJ databases">
        <title>Kangiella profundi FT102 completed genome.</title>
        <authorList>
            <person name="Xu J."/>
            <person name="Wang J."/>
            <person name="Lu Y."/>
        </authorList>
    </citation>
    <scope>NUCLEOTIDE SEQUENCE [LARGE SCALE GENOMIC DNA]</scope>
    <source>
        <strain evidence="1 2">FT102</strain>
    </source>
</reference>
<dbReference type="AlphaFoldDB" id="A0A2K9A872"/>
<dbReference type="EMBL" id="CP025120">
    <property type="protein sequence ID" value="AUD78920.1"/>
    <property type="molecule type" value="Genomic_DNA"/>
</dbReference>